<dbReference type="InterPro" id="IPR015424">
    <property type="entry name" value="PyrdxlP-dep_Trfase"/>
</dbReference>
<keyword evidence="3" id="KW-1185">Reference proteome</keyword>
<name>A0A0K9P7N3_ZOSMR</name>
<protein>
    <submittedName>
        <fullName evidence="2">Molybdenum cofactor sulfurase</fullName>
    </submittedName>
</protein>
<dbReference type="AlphaFoldDB" id="A0A0K9P7N3"/>
<dbReference type="SUPFAM" id="SSF53383">
    <property type="entry name" value="PLP-dependent transferases"/>
    <property type="match status" value="1"/>
</dbReference>
<feature type="region of interest" description="Disordered" evidence="1">
    <location>
        <begin position="571"/>
        <end position="593"/>
    </location>
</feature>
<feature type="compositionally biased region" description="Basic residues" evidence="1">
    <location>
        <begin position="828"/>
        <end position="837"/>
    </location>
</feature>
<dbReference type="EMBL" id="LFYR01001077">
    <property type="protein sequence ID" value="KMZ65009.1"/>
    <property type="molecule type" value="Genomic_DNA"/>
</dbReference>
<sequence>MPMAIWKPVSKCAELFTNRKKKKINGRRRGDADGTPQIWKLHEMKIREALEEASEDGSLVFVSGDIDPNGVIPEPENETINHYSRSRSLARLHNHHEFLRSTAIAAESTYETEESLSELDEAFSMFLMMYPAYKSSEKIDELRFDEYPHLTGSSAKVCLDYCGFGLFSFLQYWESTSFRLSEITANLGNYALYSGNDEGTVEYCIKRRIMEYLNVSESDYGMVFTASRGSAFKLLAESYPFQSNKHLLTMFDHESQSVNWMKSRAKEKGAHVSNAWFKWPTLKICSSDLTKQISSAYKRKRGRKDSAVGLFAFPVQSRVTGTKYSYQWMSLAQKNNWHVLLDAGSLGPNDMDSLGLSLFRPDFIITSFYRVFGSDPTGFGCLLIRKSAIATLGKENGGIGSGMVKIIPVDSPYTGGLSDNVDDELENKTVMNEDDGIQVSDHRRESDMPVFSGAYTSTEVMEVCETEERNQVNYYGGSDQWDETDNVSVGEIMKSPILSDEDETDGASFWINLGHSPMGSPADTRYSDDANPPPWFVTRKNHPITTSSLTSKPIDRLLSFDSAVLSISQKSNNFHHKDPEESPDRQTSDLNLRNMNNSNTVREIEEIIPDDDGRENAIIRREPDGGEFRLLDGRDGTTSAVNRFFASEENNGDRSTRHRVSFVTDEHRSNSVGGSSISDANSGNAEAGTSSITEPEFICKHLDHVTMMGLNKTTLRLRYLTNWLVTSLLQLRIPDPTGEENDHVPLVYIYGPKIKYERGSSLALNIKDRRQPNRPVINPETVQNLAEKNGISLGVGFLSHVEIPETARKIHGDGSGNSNNADENHQQRQQKRRKSNKRREFGSPIRLQVVTVSLGFLTNFTDVHSFWTFVAKFLNPSFVTDGTRLSTIVETSDV</sequence>
<dbReference type="OrthoDB" id="10264306at2759"/>
<dbReference type="Proteomes" id="UP000036987">
    <property type="component" value="Unassembled WGS sequence"/>
</dbReference>
<feature type="compositionally biased region" description="Basic and acidic residues" evidence="1">
    <location>
        <begin position="575"/>
        <end position="587"/>
    </location>
</feature>
<dbReference type="Gene3D" id="3.40.640.10">
    <property type="entry name" value="Type I PLP-dependent aspartate aminotransferase-like (Major domain)"/>
    <property type="match status" value="1"/>
</dbReference>
<reference evidence="3" key="1">
    <citation type="journal article" date="2016" name="Nature">
        <title>The genome of the seagrass Zostera marina reveals angiosperm adaptation to the sea.</title>
        <authorList>
            <person name="Olsen J.L."/>
            <person name="Rouze P."/>
            <person name="Verhelst B."/>
            <person name="Lin Y.-C."/>
            <person name="Bayer T."/>
            <person name="Collen J."/>
            <person name="Dattolo E."/>
            <person name="De Paoli E."/>
            <person name="Dittami S."/>
            <person name="Maumus F."/>
            <person name="Michel G."/>
            <person name="Kersting A."/>
            <person name="Lauritano C."/>
            <person name="Lohaus R."/>
            <person name="Toepel M."/>
            <person name="Tonon T."/>
            <person name="Vanneste K."/>
            <person name="Amirebrahimi M."/>
            <person name="Brakel J."/>
            <person name="Bostroem C."/>
            <person name="Chovatia M."/>
            <person name="Grimwood J."/>
            <person name="Jenkins J.W."/>
            <person name="Jueterbock A."/>
            <person name="Mraz A."/>
            <person name="Stam W.T."/>
            <person name="Tice H."/>
            <person name="Bornberg-Bauer E."/>
            <person name="Green P.J."/>
            <person name="Pearson G.A."/>
            <person name="Procaccini G."/>
            <person name="Duarte C.M."/>
            <person name="Schmutz J."/>
            <person name="Reusch T.B.H."/>
            <person name="Van de Peer Y."/>
        </authorList>
    </citation>
    <scope>NUCLEOTIDE SEQUENCE [LARGE SCALE GENOMIC DNA]</scope>
    <source>
        <strain evidence="3">cv. Finnish</strain>
    </source>
</reference>
<evidence type="ECO:0000313" key="3">
    <source>
        <dbReference type="Proteomes" id="UP000036987"/>
    </source>
</evidence>
<organism evidence="2 3">
    <name type="scientific">Zostera marina</name>
    <name type="common">Eelgrass</name>
    <dbReference type="NCBI Taxonomy" id="29655"/>
    <lineage>
        <taxon>Eukaryota</taxon>
        <taxon>Viridiplantae</taxon>
        <taxon>Streptophyta</taxon>
        <taxon>Embryophyta</taxon>
        <taxon>Tracheophyta</taxon>
        <taxon>Spermatophyta</taxon>
        <taxon>Magnoliopsida</taxon>
        <taxon>Liliopsida</taxon>
        <taxon>Zosteraceae</taxon>
        <taxon>Zostera</taxon>
    </lineage>
</organism>
<dbReference type="STRING" id="29655.A0A0K9P7N3"/>
<evidence type="ECO:0000256" key="1">
    <source>
        <dbReference type="SAM" id="MobiDB-lite"/>
    </source>
</evidence>
<proteinExistence type="predicted"/>
<feature type="region of interest" description="Disordered" evidence="1">
    <location>
        <begin position="808"/>
        <end position="840"/>
    </location>
</feature>
<gene>
    <name evidence="2" type="ORF">ZOSMA_33G00390</name>
</gene>
<feature type="compositionally biased region" description="Polar residues" evidence="1">
    <location>
        <begin position="670"/>
        <end position="690"/>
    </location>
</feature>
<evidence type="ECO:0000313" key="2">
    <source>
        <dbReference type="EMBL" id="KMZ65009.1"/>
    </source>
</evidence>
<dbReference type="PANTHER" id="PTHR14237:SF76">
    <property type="entry name" value="OS03G0765800 PROTEIN"/>
    <property type="match status" value="1"/>
</dbReference>
<dbReference type="PANTHER" id="PTHR14237">
    <property type="entry name" value="MOLYBDOPTERIN COFACTOR SULFURASE MOSC"/>
    <property type="match status" value="1"/>
</dbReference>
<dbReference type="InterPro" id="IPR015421">
    <property type="entry name" value="PyrdxlP-dep_Trfase_major"/>
</dbReference>
<accession>A0A0K9P7N3</accession>
<comment type="caution">
    <text evidence="2">The sequence shown here is derived from an EMBL/GenBank/DDBJ whole genome shotgun (WGS) entry which is preliminary data.</text>
</comment>
<feature type="region of interest" description="Disordered" evidence="1">
    <location>
        <begin position="664"/>
        <end position="690"/>
    </location>
</feature>